<dbReference type="Gene3D" id="2.40.30.170">
    <property type="match status" value="1"/>
</dbReference>
<evidence type="ECO:0000259" key="9">
    <source>
        <dbReference type="Pfam" id="PF26002"/>
    </source>
</evidence>
<keyword evidence="3" id="KW-0813">Transport</keyword>
<comment type="subcellular location">
    <subcellularLocation>
        <location evidence="1">Membrane</location>
        <topology evidence="1">Single-pass membrane protein</topology>
    </subcellularLocation>
</comment>
<keyword evidence="6 8" id="KW-0472">Membrane</keyword>
<evidence type="ECO:0000256" key="4">
    <source>
        <dbReference type="ARBA" id="ARBA00022692"/>
    </source>
</evidence>
<proteinExistence type="inferred from homology"/>
<keyword evidence="11" id="KW-1185">Reference proteome</keyword>
<dbReference type="PANTHER" id="PTHR30386:SF28">
    <property type="entry name" value="EXPORTED PROTEIN"/>
    <property type="match status" value="1"/>
</dbReference>
<dbReference type="InterPro" id="IPR058982">
    <property type="entry name" value="Beta-barrel_AprE"/>
</dbReference>
<feature type="coiled-coil region" evidence="7">
    <location>
        <begin position="195"/>
        <end position="261"/>
    </location>
</feature>
<dbReference type="RefSeq" id="WP_008845976.1">
    <property type="nucleotide sequence ID" value="NZ_BAEN01000067.1"/>
</dbReference>
<evidence type="ECO:0000256" key="6">
    <source>
        <dbReference type="ARBA" id="ARBA00023136"/>
    </source>
</evidence>
<gene>
    <name evidence="10" type="ORF">GLIP_3562</name>
</gene>
<reference evidence="10 11" key="1">
    <citation type="journal article" date="2017" name="Antonie Van Leeuwenhoek">
        <title>Rhizobium rhizosphaerae sp. nov., a novel species isolated from rice rhizosphere.</title>
        <authorList>
            <person name="Zhao J.J."/>
            <person name="Zhang J."/>
            <person name="Zhang R.J."/>
            <person name="Zhang C.W."/>
            <person name="Yin H.Q."/>
            <person name="Zhang X.X."/>
        </authorList>
    </citation>
    <scope>NUCLEOTIDE SEQUENCE [LARGE SCALE GENOMIC DNA]</scope>
    <source>
        <strain evidence="10 11">E3</strain>
    </source>
</reference>
<dbReference type="Proteomes" id="UP000006334">
    <property type="component" value="Unassembled WGS sequence"/>
</dbReference>
<dbReference type="InterPro" id="IPR050739">
    <property type="entry name" value="MFP"/>
</dbReference>
<evidence type="ECO:0000256" key="3">
    <source>
        <dbReference type="ARBA" id="ARBA00022448"/>
    </source>
</evidence>
<evidence type="ECO:0000313" key="10">
    <source>
        <dbReference type="EMBL" id="GAC16174.1"/>
    </source>
</evidence>
<feature type="domain" description="AprE-like beta-barrel" evidence="9">
    <location>
        <begin position="305"/>
        <end position="397"/>
    </location>
</feature>
<comment type="caution">
    <text evidence="10">The sequence shown here is derived from an EMBL/GenBank/DDBJ whole genome shotgun (WGS) entry which is preliminary data.</text>
</comment>
<keyword evidence="4 8" id="KW-0812">Transmembrane</keyword>
<dbReference type="Gene3D" id="2.40.50.100">
    <property type="match status" value="1"/>
</dbReference>
<keyword evidence="5 8" id="KW-1133">Transmembrane helix</keyword>
<evidence type="ECO:0000256" key="5">
    <source>
        <dbReference type="ARBA" id="ARBA00022989"/>
    </source>
</evidence>
<dbReference type="Pfam" id="PF26002">
    <property type="entry name" value="Beta-barrel_AprE"/>
    <property type="match status" value="1"/>
</dbReference>
<name>K6X6C5_9ALTE</name>
<dbReference type="PRINTS" id="PR01490">
    <property type="entry name" value="RTXTOXIND"/>
</dbReference>
<evidence type="ECO:0000256" key="8">
    <source>
        <dbReference type="SAM" id="Phobius"/>
    </source>
</evidence>
<dbReference type="GO" id="GO:0016020">
    <property type="term" value="C:membrane"/>
    <property type="evidence" value="ECO:0007669"/>
    <property type="project" value="UniProtKB-SubCell"/>
</dbReference>
<feature type="transmembrane region" description="Helical" evidence="8">
    <location>
        <begin position="21"/>
        <end position="49"/>
    </location>
</feature>
<feature type="coiled-coil region" evidence="7">
    <location>
        <begin position="143"/>
        <end position="170"/>
    </location>
</feature>
<evidence type="ECO:0000256" key="2">
    <source>
        <dbReference type="ARBA" id="ARBA00009477"/>
    </source>
</evidence>
<dbReference type="eggNOG" id="COG0845">
    <property type="taxonomic scope" value="Bacteria"/>
</dbReference>
<evidence type="ECO:0000256" key="1">
    <source>
        <dbReference type="ARBA" id="ARBA00004167"/>
    </source>
</evidence>
<dbReference type="AlphaFoldDB" id="K6X6C5"/>
<evidence type="ECO:0000313" key="11">
    <source>
        <dbReference type="Proteomes" id="UP000006334"/>
    </source>
</evidence>
<dbReference type="GO" id="GO:0009306">
    <property type="term" value="P:protein secretion"/>
    <property type="evidence" value="ECO:0007669"/>
    <property type="project" value="InterPro"/>
</dbReference>
<dbReference type="EMBL" id="BAEN01000067">
    <property type="protein sequence ID" value="GAC16174.1"/>
    <property type="molecule type" value="Genomic_DNA"/>
</dbReference>
<dbReference type="PANTHER" id="PTHR30386">
    <property type="entry name" value="MEMBRANE FUSION SUBUNIT OF EMRAB-TOLC MULTIDRUG EFFLUX PUMP"/>
    <property type="match status" value="1"/>
</dbReference>
<evidence type="ECO:0000256" key="7">
    <source>
        <dbReference type="SAM" id="Coils"/>
    </source>
</evidence>
<protein>
    <submittedName>
        <fullName evidence="10">HlyD family secretion protein</fullName>
    </submittedName>
</protein>
<accession>K6X6C5</accession>
<dbReference type="InterPro" id="IPR006144">
    <property type="entry name" value="Secretion_HlyD_CS"/>
</dbReference>
<dbReference type="OrthoDB" id="9775513at2"/>
<comment type="similarity">
    <text evidence="2">Belongs to the membrane fusion protein (MFP) (TC 8.A.1) family.</text>
</comment>
<sequence>MQQSLFRQSAIEHQKDRLHGEILLIPTFSHVFITLCVSAWIVAVIAWLVTSQYARKESVQGWLEPPNGVMKLFPQTTSGRIEQVLVTEGQQVTAGQTLVVIDGDRTLLGGTSLQTTLLEEYKNQQRILLTQLERSDIIDAISIQSAQSKLVAMEQDLTRLDTQISTLQKRQSLVSSRYDNYQSMRKSGLLSKADLEELLEQKLALQNQEQALQREKINLNNDINTNKNHLLTLPQNQLNQANQIKSQLSDLALKIAQLEGQSRHILKATRDGVVSNLQAQVGQQTNINTPLLSVVPRDSVIQAKLLIPVKAIGFIEQGQVIQIRYDAFPYQKFGLYQGTITSVSDSIILPNEVHFAPLNIQEPVYLVHATLESQWVSAYGKELSLKSGMTLSADVQLGERSLLEWIFEPLLSLRGRI</sequence>
<keyword evidence="7" id="KW-0175">Coiled coil</keyword>
<dbReference type="STRING" id="1127673.GLIP_3562"/>
<dbReference type="PROSITE" id="PS00543">
    <property type="entry name" value="HLYD_FAMILY"/>
    <property type="match status" value="1"/>
</dbReference>
<organism evidence="10 11">
    <name type="scientific">Aliiglaciecola lipolytica E3</name>
    <dbReference type="NCBI Taxonomy" id="1127673"/>
    <lineage>
        <taxon>Bacteria</taxon>
        <taxon>Pseudomonadati</taxon>
        <taxon>Pseudomonadota</taxon>
        <taxon>Gammaproteobacteria</taxon>
        <taxon>Alteromonadales</taxon>
        <taxon>Alteromonadaceae</taxon>
        <taxon>Aliiglaciecola</taxon>
    </lineage>
</organism>